<dbReference type="Gene3D" id="2.60.40.10">
    <property type="entry name" value="Immunoglobulins"/>
    <property type="match status" value="1"/>
</dbReference>
<evidence type="ECO:0000256" key="1">
    <source>
        <dbReference type="ARBA" id="ARBA00004370"/>
    </source>
</evidence>
<accession>A0A3B4WYE6</accession>
<keyword evidence="9" id="KW-1185">Reference proteome</keyword>
<protein>
    <submittedName>
        <fullName evidence="8">SLAM family member 9-like</fullName>
    </submittedName>
</protein>
<dbReference type="GeneID" id="111647182"/>
<dbReference type="STRING" id="1841481.ENSSLDP00000009076"/>
<reference evidence="8" key="2">
    <citation type="submission" date="2025-09" db="UniProtKB">
        <authorList>
            <consortium name="Ensembl"/>
        </authorList>
    </citation>
    <scope>IDENTIFICATION</scope>
</reference>
<dbReference type="PANTHER" id="PTHR12080:SF59">
    <property type="entry name" value="HEPATIC AND GLIAL CELL ADHESION MOLECULE"/>
    <property type="match status" value="1"/>
</dbReference>
<dbReference type="InterPro" id="IPR013783">
    <property type="entry name" value="Ig-like_fold"/>
</dbReference>
<dbReference type="InterPro" id="IPR015631">
    <property type="entry name" value="CD2/SLAM_rcpt"/>
</dbReference>
<dbReference type="Ensembl" id="ENSSLDT00000009384.1">
    <property type="protein sequence ID" value="ENSSLDP00000009076.1"/>
    <property type="gene ID" value="ENSSLDG00000007196.1"/>
</dbReference>
<evidence type="ECO:0000313" key="9">
    <source>
        <dbReference type="Proteomes" id="UP000261360"/>
    </source>
</evidence>
<dbReference type="GO" id="GO:0005911">
    <property type="term" value="C:cell-cell junction"/>
    <property type="evidence" value="ECO:0007669"/>
    <property type="project" value="TreeGrafter"/>
</dbReference>
<keyword evidence="5" id="KW-0812">Transmembrane</keyword>
<keyword evidence="3 5" id="KW-0472">Membrane</keyword>
<dbReference type="RefSeq" id="XP_023252562.1">
    <property type="nucleotide sequence ID" value="XM_023396794.1"/>
</dbReference>
<feature type="chain" id="PRO_5017200557" evidence="6">
    <location>
        <begin position="21"/>
        <end position="258"/>
    </location>
</feature>
<feature type="transmembrane region" description="Helical" evidence="5">
    <location>
        <begin position="218"/>
        <end position="238"/>
    </location>
</feature>
<keyword evidence="5" id="KW-1133">Transmembrane helix</keyword>
<comment type="subcellular location">
    <subcellularLocation>
        <location evidence="1">Membrane</location>
    </subcellularLocation>
</comment>
<evidence type="ECO:0000256" key="2">
    <source>
        <dbReference type="ARBA" id="ARBA00022729"/>
    </source>
</evidence>
<proteinExistence type="predicted"/>
<dbReference type="AlphaFoldDB" id="A0A3B4WYE6"/>
<dbReference type="PROSITE" id="PS50835">
    <property type="entry name" value="IG_LIKE"/>
    <property type="match status" value="1"/>
</dbReference>
<dbReference type="InterPro" id="IPR007110">
    <property type="entry name" value="Ig-like_dom"/>
</dbReference>
<evidence type="ECO:0000259" key="7">
    <source>
        <dbReference type="PROSITE" id="PS50835"/>
    </source>
</evidence>
<dbReference type="PANTHER" id="PTHR12080">
    <property type="entry name" value="SIGNALING LYMPHOCYTIC ACTIVATION MOLECULE"/>
    <property type="match status" value="1"/>
</dbReference>
<reference evidence="8" key="1">
    <citation type="submission" date="2025-08" db="UniProtKB">
        <authorList>
            <consortium name="Ensembl"/>
        </authorList>
    </citation>
    <scope>IDENTIFICATION</scope>
</reference>
<dbReference type="SMART" id="SM00409">
    <property type="entry name" value="IG"/>
    <property type="match status" value="1"/>
</dbReference>
<evidence type="ECO:0000256" key="5">
    <source>
        <dbReference type="SAM" id="Phobius"/>
    </source>
</evidence>
<keyword evidence="2 6" id="KW-0732">Signal</keyword>
<dbReference type="InterPro" id="IPR003599">
    <property type="entry name" value="Ig_sub"/>
</dbReference>
<name>A0A3B4WYE6_SERLL</name>
<sequence>MRHQVLLIALLQGALVPLEGVPGYLGANVTLKSGANASWNLSKIEWSVFSNNTWIATYRKGITNIERISRYKGRLSLNISSGDLTIHNLTSEDAMEYTVDLINTMKNGTVNKIKLEVMQRLKKPSVKELVSAPVEGGCFVVFDCSSQDQDVTLSWEVKPLNNTAYNMSNPDGKPGVLLAFLNTTQKLANFTCTSSRTTEKASNAVTAKCHENPCPGCAPMFFLGLFIAFAMSVGMYCFREKIESAWKYLKDNLPQSEV</sequence>
<dbReference type="SUPFAM" id="SSF48726">
    <property type="entry name" value="Immunoglobulin"/>
    <property type="match status" value="1"/>
</dbReference>
<evidence type="ECO:0000256" key="6">
    <source>
        <dbReference type="SAM" id="SignalP"/>
    </source>
</evidence>
<evidence type="ECO:0000256" key="4">
    <source>
        <dbReference type="ARBA" id="ARBA00023180"/>
    </source>
</evidence>
<organism evidence="8 9">
    <name type="scientific">Seriola lalandi dorsalis</name>
    <dbReference type="NCBI Taxonomy" id="1841481"/>
    <lineage>
        <taxon>Eukaryota</taxon>
        <taxon>Metazoa</taxon>
        <taxon>Chordata</taxon>
        <taxon>Craniata</taxon>
        <taxon>Vertebrata</taxon>
        <taxon>Euteleostomi</taxon>
        <taxon>Actinopterygii</taxon>
        <taxon>Neopterygii</taxon>
        <taxon>Teleostei</taxon>
        <taxon>Neoteleostei</taxon>
        <taxon>Acanthomorphata</taxon>
        <taxon>Carangaria</taxon>
        <taxon>Carangiformes</taxon>
        <taxon>Carangidae</taxon>
        <taxon>Seriola</taxon>
    </lineage>
</organism>
<keyword evidence="4" id="KW-0325">Glycoprotein</keyword>
<dbReference type="InterPro" id="IPR036179">
    <property type="entry name" value="Ig-like_dom_sf"/>
</dbReference>
<dbReference type="Proteomes" id="UP000261360">
    <property type="component" value="Unplaced"/>
</dbReference>
<evidence type="ECO:0000256" key="3">
    <source>
        <dbReference type="ARBA" id="ARBA00023136"/>
    </source>
</evidence>
<feature type="signal peptide" evidence="6">
    <location>
        <begin position="1"/>
        <end position="20"/>
    </location>
</feature>
<dbReference type="KEGG" id="slal:111647182"/>
<dbReference type="GO" id="GO:0016020">
    <property type="term" value="C:membrane"/>
    <property type="evidence" value="ECO:0007669"/>
    <property type="project" value="UniProtKB-SubCell"/>
</dbReference>
<feature type="domain" description="Ig-like" evidence="7">
    <location>
        <begin position="124"/>
        <end position="206"/>
    </location>
</feature>
<dbReference type="GeneTree" id="ENSGT00940000172777"/>
<dbReference type="OrthoDB" id="8958824at2759"/>
<evidence type="ECO:0000313" key="8">
    <source>
        <dbReference type="Ensembl" id="ENSSLDP00000009076.1"/>
    </source>
</evidence>